<reference evidence="3" key="3">
    <citation type="submission" date="2025-08" db="UniProtKB">
        <authorList>
            <consortium name="Ensembl"/>
        </authorList>
    </citation>
    <scope>IDENTIFICATION</scope>
</reference>
<protein>
    <submittedName>
        <fullName evidence="3">Si:dkey-266m15.5</fullName>
    </submittedName>
</protein>
<reference evidence="3 4" key="1">
    <citation type="submission" date="2018-05" db="EMBL/GenBank/DDBJ databases">
        <authorList>
            <person name="Datahose"/>
        </authorList>
    </citation>
    <scope>NUCLEOTIDE SEQUENCE</scope>
</reference>
<dbReference type="Pfam" id="PF03637">
    <property type="entry name" value="Mob1_phocein"/>
    <property type="match status" value="1"/>
</dbReference>
<feature type="region of interest" description="Disordered" evidence="2">
    <location>
        <begin position="1"/>
        <end position="29"/>
    </location>
</feature>
<feature type="binding site" evidence="1">
    <location>
        <position position="98"/>
    </location>
    <ligand>
        <name>Zn(2+)</name>
        <dbReference type="ChEBI" id="CHEBI:29105"/>
    </ligand>
</feature>
<keyword evidence="4" id="KW-1185">Reference proteome</keyword>
<dbReference type="Gene3D" id="1.20.140.30">
    <property type="entry name" value="MOB kinase activator"/>
    <property type="match status" value="1"/>
</dbReference>
<dbReference type="PANTHER" id="PTHR22599">
    <property type="entry name" value="MPS ONE BINDER KINASE ACTIVATOR-LIKE MOB"/>
    <property type="match status" value="1"/>
</dbReference>
<keyword evidence="1" id="KW-0862">Zinc</keyword>
<evidence type="ECO:0000256" key="2">
    <source>
        <dbReference type="SAM" id="MobiDB-lite"/>
    </source>
</evidence>
<proteinExistence type="predicted"/>
<dbReference type="SUPFAM" id="SSF101152">
    <property type="entry name" value="Mob1/phocein"/>
    <property type="match status" value="1"/>
</dbReference>
<evidence type="ECO:0000313" key="4">
    <source>
        <dbReference type="Proteomes" id="UP000265100"/>
    </source>
</evidence>
<evidence type="ECO:0000313" key="3">
    <source>
        <dbReference type="Ensembl" id="ENSACLP00000056197.1"/>
    </source>
</evidence>
<name>A0AAX7THT3_ASTCA</name>
<feature type="binding site" evidence="1">
    <location>
        <position position="93"/>
    </location>
    <ligand>
        <name>Zn(2+)</name>
        <dbReference type="ChEBI" id="CHEBI:29105"/>
    </ligand>
</feature>
<organism evidence="3 4">
    <name type="scientific">Astatotilapia calliptera</name>
    <name type="common">Eastern happy</name>
    <name type="synonym">Chromis callipterus</name>
    <dbReference type="NCBI Taxonomy" id="8154"/>
    <lineage>
        <taxon>Eukaryota</taxon>
        <taxon>Metazoa</taxon>
        <taxon>Chordata</taxon>
        <taxon>Craniata</taxon>
        <taxon>Vertebrata</taxon>
        <taxon>Euteleostomi</taxon>
        <taxon>Actinopterygii</taxon>
        <taxon>Neopterygii</taxon>
        <taxon>Teleostei</taxon>
        <taxon>Neoteleostei</taxon>
        <taxon>Acanthomorphata</taxon>
        <taxon>Ovalentaria</taxon>
        <taxon>Cichlomorphae</taxon>
        <taxon>Cichliformes</taxon>
        <taxon>Cichlidae</taxon>
        <taxon>African cichlids</taxon>
        <taxon>Pseudocrenilabrinae</taxon>
        <taxon>Haplochromini</taxon>
        <taxon>Astatotilapia</taxon>
    </lineage>
</organism>
<dbReference type="Proteomes" id="UP000265100">
    <property type="component" value="Chromosome 7"/>
</dbReference>
<sequence length="236" mass="25692">MGGCHSYPSAKEADGKTLQPSDISSDKLGINNNNQEARPYLQQQYVCQRITHADMYALIALPPGVDKAEWLASNTVAFFKHINLFSSALSEFCTPSTCPTACGPGNAVYVWTDDHGRKLKCSAPLYFDYAMSYIQDLLTDEDVFPTKAGRVHLHRVLPNCTARFSFSFSFKLSSLPCFSRCKISDRLRVYGPEGVSVVVQDNGSHLLVSLHTGPAGGSAPAPQHAFHAPDALLPAP</sequence>
<dbReference type="AlphaFoldDB" id="A0AAX7THT3"/>
<keyword evidence="1" id="KW-0479">Metal-binding</keyword>
<dbReference type="GeneTree" id="ENSGT01120000271909"/>
<dbReference type="Ensembl" id="ENSACLT00000079746.1">
    <property type="protein sequence ID" value="ENSACLP00000056197.1"/>
    <property type="gene ID" value="ENSACLG00000023807.2"/>
</dbReference>
<evidence type="ECO:0000256" key="1">
    <source>
        <dbReference type="PIRSR" id="PIRSR605301-1"/>
    </source>
</evidence>
<accession>A0AAX7THT3</accession>
<dbReference type="SMART" id="SM01388">
    <property type="entry name" value="Mob1_phocein"/>
    <property type="match status" value="1"/>
</dbReference>
<reference evidence="4" key="2">
    <citation type="submission" date="2023-03" db="EMBL/GenBank/DDBJ databases">
        <authorList>
            <consortium name="Wellcome Sanger Institute Data Sharing"/>
        </authorList>
    </citation>
    <scope>NUCLEOTIDE SEQUENCE [LARGE SCALE GENOMIC DNA]</scope>
</reference>
<dbReference type="InterPro" id="IPR005301">
    <property type="entry name" value="MOB_kinase_act_fam"/>
</dbReference>
<reference evidence="3" key="4">
    <citation type="submission" date="2025-09" db="UniProtKB">
        <authorList>
            <consortium name="Ensembl"/>
        </authorList>
    </citation>
    <scope>IDENTIFICATION</scope>
</reference>
<dbReference type="InterPro" id="IPR036703">
    <property type="entry name" value="MOB_kinase_act_sf"/>
</dbReference>